<dbReference type="PANTHER" id="PTHR21461">
    <property type="entry name" value="GLYCOSYLTRANSFERASE FAMILY 92 PROTEIN"/>
    <property type="match status" value="1"/>
</dbReference>
<keyword evidence="3" id="KW-1133">Transmembrane helix</keyword>
<dbReference type="PANTHER" id="PTHR21461:SF69">
    <property type="entry name" value="GLYCOSYLTRANSFERASE FAMILY 92 PROTEIN"/>
    <property type="match status" value="1"/>
</dbReference>
<dbReference type="EMBL" id="MN740438">
    <property type="protein sequence ID" value="QHU26273.1"/>
    <property type="molecule type" value="Genomic_DNA"/>
</dbReference>
<name>A0A6C0L6Q6_9ZZZZ</name>
<sequence>MHDLSVGCLFKNETHSIVEWLEHYIYHGVTHFYLINDKSDDDSCSKLTPYVEKGIVTLFHANWGTYLGRQRDMYNHFILPILRESKWLMMLDMDEYAWSPHSIDLKAQFDQMSHIGQVQVEHTLFGSSGHISQPTSIVKSFIKRSSQLPTKNPGNLKYFVNCSFTFTSLNVHHATFADKEDELHKFLILNHIFRINHYSCQSREFWEKVKCTRGDSDNYRTRTARDFSETDLNDVEDTTLLDQNSKMPVSYA</sequence>
<organism evidence="4">
    <name type="scientific">viral metagenome</name>
    <dbReference type="NCBI Taxonomy" id="1070528"/>
    <lineage>
        <taxon>unclassified sequences</taxon>
        <taxon>metagenomes</taxon>
        <taxon>organismal metagenomes</taxon>
    </lineage>
</organism>
<accession>A0A6C0L6Q6</accession>
<dbReference type="GO" id="GO:0016020">
    <property type="term" value="C:membrane"/>
    <property type="evidence" value="ECO:0007669"/>
    <property type="project" value="UniProtKB-SubCell"/>
</dbReference>
<keyword evidence="3" id="KW-0472">Membrane</keyword>
<dbReference type="GO" id="GO:0016757">
    <property type="term" value="F:glycosyltransferase activity"/>
    <property type="evidence" value="ECO:0007669"/>
    <property type="project" value="TreeGrafter"/>
</dbReference>
<proteinExistence type="predicted"/>
<evidence type="ECO:0000256" key="3">
    <source>
        <dbReference type="ARBA" id="ARBA00022989"/>
    </source>
</evidence>
<dbReference type="AlphaFoldDB" id="A0A6C0L6Q6"/>
<evidence type="ECO:0008006" key="5">
    <source>
        <dbReference type="Google" id="ProtNLM"/>
    </source>
</evidence>
<protein>
    <recommendedName>
        <fullName evidence="5">Glycosyltransferase family 92 protein</fullName>
    </recommendedName>
</protein>
<dbReference type="GO" id="GO:0005737">
    <property type="term" value="C:cytoplasm"/>
    <property type="evidence" value="ECO:0007669"/>
    <property type="project" value="TreeGrafter"/>
</dbReference>
<reference evidence="4" key="1">
    <citation type="journal article" date="2020" name="Nature">
        <title>Giant virus diversity and host interactions through global metagenomics.</title>
        <authorList>
            <person name="Schulz F."/>
            <person name="Roux S."/>
            <person name="Paez-Espino D."/>
            <person name="Jungbluth S."/>
            <person name="Walsh D.A."/>
            <person name="Denef V.J."/>
            <person name="McMahon K.D."/>
            <person name="Konstantinidis K.T."/>
            <person name="Eloe-Fadrosh E.A."/>
            <person name="Kyrpides N.C."/>
            <person name="Woyke T."/>
        </authorList>
    </citation>
    <scope>NUCLEOTIDE SEQUENCE</scope>
    <source>
        <strain evidence="4">GVMAG-M-3300027759-16</strain>
    </source>
</reference>
<evidence type="ECO:0000256" key="1">
    <source>
        <dbReference type="ARBA" id="ARBA00004167"/>
    </source>
</evidence>
<keyword evidence="2" id="KW-0812">Transmembrane</keyword>
<evidence type="ECO:0000313" key="4">
    <source>
        <dbReference type="EMBL" id="QHU26273.1"/>
    </source>
</evidence>
<dbReference type="Pfam" id="PF13704">
    <property type="entry name" value="Glyco_tranf_2_4"/>
    <property type="match status" value="1"/>
</dbReference>
<comment type="subcellular location">
    <subcellularLocation>
        <location evidence="1">Membrane</location>
        <topology evidence="1">Single-pass membrane protein</topology>
    </subcellularLocation>
</comment>
<evidence type="ECO:0000256" key="2">
    <source>
        <dbReference type="ARBA" id="ARBA00022692"/>
    </source>
</evidence>